<dbReference type="Proteomes" id="UP000308705">
    <property type="component" value="Unassembled WGS sequence"/>
</dbReference>
<keyword evidence="1" id="KW-0812">Transmembrane</keyword>
<gene>
    <name evidence="2" type="ORF">FDA94_15065</name>
</gene>
<keyword evidence="3" id="KW-1185">Reference proteome</keyword>
<evidence type="ECO:0000256" key="1">
    <source>
        <dbReference type="SAM" id="Phobius"/>
    </source>
</evidence>
<keyword evidence="1" id="KW-0472">Membrane</keyword>
<protein>
    <submittedName>
        <fullName evidence="2">DUF4307 domain-containing protein</fullName>
    </submittedName>
</protein>
<accession>A0A4V5V171</accession>
<proteinExistence type="predicted"/>
<dbReference type="Pfam" id="PF14155">
    <property type="entry name" value="DUF4307"/>
    <property type="match status" value="1"/>
</dbReference>
<dbReference type="RefSeq" id="WP_137247679.1">
    <property type="nucleotide sequence ID" value="NZ_SZQA01000012.1"/>
</dbReference>
<comment type="caution">
    <text evidence="2">The sequence shown here is derived from an EMBL/GenBank/DDBJ whole genome shotgun (WGS) entry which is preliminary data.</text>
</comment>
<organism evidence="2 3">
    <name type="scientific">Herbidospora galbida</name>
    <dbReference type="NCBI Taxonomy" id="2575442"/>
    <lineage>
        <taxon>Bacteria</taxon>
        <taxon>Bacillati</taxon>
        <taxon>Actinomycetota</taxon>
        <taxon>Actinomycetes</taxon>
        <taxon>Streptosporangiales</taxon>
        <taxon>Streptosporangiaceae</taxon>
        <taxon>Herbidospora</taxon>
    </lineage>
</organism>
<dbReference type="InterPro" id="IPR025443">
    <property type="entry name" value="DUF4307"/>
</dbReference>
<evidence type="ECO:0000313" key="3">
    <source>
        <dbReference type="Proteomes" id="UP000308705"/>
    </source>
</evidence>
<dbReference type="OrthoDB" id="3542971at2"/>
<reference evidence="2 3" key="1">
    <citation type="submission" date="2019-04" db="EMBL/GenBank/DDBJ databases">
        <title>Herbidospora sp. NEAU-GS14.nov., a novel actinomycete isolated from soil.</title>
        <authorList>
            <person name="Han L."/>
        </authorList>
    </citation>
    <scope>NUCLEOTIDE SEQUENCE [LARGE SCALE GENOMIC DNA]</scope>
    <source>
        <strain evidence="2 3">NEAU-GS14</strain>
    </source>
</reference>
<keyword evidence="1" id="KW-1133">Transmembrane helix</keyword>
<evidence type="ECO:0000313" key="2">
    <source>
        <dbReference type="EMBL" id="TKK88223.1"/>
    </source>
</evidence>
<dbReference type="AlphaFoldDB" id="A0A4V5V171"/>
<dbReference type="EMBL" id="SZQA01000012">
    <property type="protein sequence ID" value="TKK88223.1"/>
    <property type="molecule type" value="Genomic_DNA"/>
</dbReference>
<feature type="transmembrane region" description="Helical" evidence="1">
    <location>
        <begin position="27"/>
        <end position="49"/>
    </location>
</feature>
<name>A0A4V5V171_9ACTN</name>
<sequence length="137" mass="14663">MSAPAPRPILGTPDEFPPRPPMGRGRFVVYAVMAVVVAVVAGGWGYVILSARGNPEVRADVITFDISRPDSAEITFMVHKPDDRAATCRLRAVDVHHVEVGTREITIPSGDGDVTLTEQVRINAQATSVDVQGCSLV</sequence>